<keyword evidence="3" id="KW-1185">Reference proteome</keyword>
<dbReference type="AlphaFoldDB" id="G0MMI4"/>
<dbReference type="Proteomes" id="UP000008068">
    <property type="component" value="Unassembled WGS sequence"/>
</dbReference>
<dbReference type="InterPro" id="IPR021942">
    <property type="entry name" value="DUF3557"/>
</dbReference>
<evidence type="ECO:0000256" key="1">
    <source>
        <dbReference type="SAM" id="Coils"/>
    </source>
</evidence>
<dbReference type="OrthoDB" id="5889481at2759"/>
<reference evidence="3" key="1">
    <citation type="submission" date="2011-07" db="EMBL/GenBank/DDBJ databases">
        <authorList>
            <consortium name="Caenorhabditis brenneri Sequencing and Analysis Consortium"/>
            <person name="Wilson R.K."/>
        </authorList>
    </citation>
    <scope>NUCLEOTIDE SEQUENCE [LARGE SCALE GENOMIC DNA]</scope>
    <source>
        <strain evidence="3">PB2801</strain>
    </source>
</reference>
<protein>
    <submittedName>
        <fullName evidence="2">Uncharacterized protein</fullName>
    </submittedName>
</protein>
<dbReference type="EMBL" id="GL379802">
    <property type="protein sequence ID" value="EGT37469.1"/>
    <property type="molecule type" value="Genomic_DNA"/>
</dbReference>
<dbReference type="PANTHER" id="PTHR31379">
    <property type="entry name" value="F-BOX C PROTEIN-RELATED-RELATED"/>
    <property type="match status" value="1"/>
</dbReference>
<dbReference type="InParanoid" id="G0MMI4"/>
<evidence type="ECO:0000313" key="3">
    <source>
        <dbReference type="Proteomes" id="UP000008068"/>
    </source>
</evidence>
<organism evidence="3">
    <name type="scientific">Caenorhabditis brenneri</name>
    <name type="common">Nematode worm</name>
    <dbReference type="NCBI Taxonomy" id="135651"/>
    <lineage>
        <taxon>Eukaryota</taxon>
        <taxon>Metazoa</taxon>
        <taxon>Ecdysozoa</taxon>
        <taxon>Nematoda</taxon>
        <taxon>Chromadorea</taxon>
        <taxon>Rhabditida</taxon>
        <taxon>Rhabditina</taxon>
        <taxon>Rhabditomorpha</taxon>
        <taxon>Rhabditoidea</taxon>
        <taxon>Rhabditidae</taxon>
        <taxon>Peloderinae</taxon>
        <taxon>Caenorhabditis</taxon>
    </lineage>
</organism>
<name>G0MMI4_CAEBE</name>
<gene>
    <name evidence="2" type="ORF">CAEBREN_09441</name>
</gene>
<sequence>MNSKPLSYDSLKTVLLHMDAHTRINLSARIPSIRKTEKAVPLKLKFLHFGFEEICIDNTAYKVGVFRDYGALKTPNYVEKCNEEGGSCYDIDEYGFEDSSTMEQKLLPEDIVIKPLEIKKPLPRTDDTIRQKEAEIIDLKNEISELDTQHKQYLSDHGFETIEELAKQLHSAQEQDDENRYNTLKYALSRMSSANYMIMRKLDDIDKIQH</sequence>
<keyword evidence="1" id="KW-0175">Coiled coil</keyword>
<evidence type="ECO:0000313" key="2">
    <source>
        <dbReference type="EMBL" id="EGT37469.1"/>
    </source>
</evidence>
<dbReference type="HOGENOM" id="CLU_1311077_0_0_1"/>
<proteinExistence type="predicted"/>
<accession>G0MMI4</accession>
<feature type="coiled-coil region" evidence="1">
    <location>
        <begin position="122"/>
        <end position="156"/>
    </location>
</feature>